<sequence length="39" mass="4435">MAKRKNSEDLFKSHPELKFLLVVFLGLVIVFGVIIFKTG</sequence>
<comment type="caution">
    <text evidence="2">The sequence shown here is derived from an EMBL/GenBank/DDBJ whole genome shotgun (WGS) entry which is preliminary data.</text>
</comment>
<keyword evidence="1" id="KW-0812">Transmembrane</keyword>
<organism evidence="2 3">
    <name type="scientific">Candidatus Gottesmanbacteria bacterium GW2011_GWA2_42_18</name>
    <dbReference type="NCBI Taxonomy" id="1618442"/>
    <lineage>
        <taxon>Bacteria</taxon>
        <taxon>Candidatus Gottesmaniibacteriota</taxon>
    </lineage>
</organism>
<evidence type="ECO:0000256" key="1">
    <source>
        <dbReference type="SAM" id="Phobius"/>
    </source>
</evidence>
<evidence type="ECO:0000313" key="3">
    <source>
        <dbReference type="Proteomes" id="UP000034320"/>
    </source>
</evidence>
<keyword evidence="1" id="KW-1133">Transmembrane helix</keyword>
<evidence type="ECO:0000313" key="2">
    <source>
        <dbReference type="EMBL" id="KKS47826.1"/>
    </source>
</evidence>
<accession>A0A0G1BNI2</accession>
<gene>
    <name evidence="2" type="ORF">UV09_C0002G0004</name>
</gene>
<reference evidence="2 3" key="1">
    <citation type="journal article" date="2015" name="Nature">
        <title>rRNA introns, odd ribosomes, and small enigmatic genomes across a large radiation of phyla.</title>
        <authorList>
            <person name="Brown C.T."/>
            <person name="Hug L.A."/>
            <person name="Thomas B.C."/>
            <person name="Sharon I."/>
            <person name="Castelle C.J."/>
            <person name="Singh A."/>
            <person name="Wilkins M.J."/>
            <person name="Williams K.H."/>
            <person name="Banfield J.F."/>
        </authorList>
    </citation>
    <scope>NUCLEOTIDE SEQUENCE [LARGE SCALE GENOMIC DNA]</scope>
</reference>
<dbReference type="EMBL" id="LCDD01000002">
    <property type="protein sequence ID" value="KKS47826.1"/>
    <property type="molecule type" value="Genomic_DNA"/>
</dbReference>
<name>A0A0G1BNI2_9BACT</name>
<keyword evidence="1" id="KW-0472">Membrane</keyword>
<protein>
    <submittedName>
        <fullName evidence="2">Uncharacterized protein</fullName>
    </submittedName>
</protein>
<dbReference type="AlphaFoldDB" id="A0A0G1BNI2"/>
<dbReference type="Proteomes" id="UP000034320">
    <property type="component" value="Unassembled WGS sequence"/>
</dbReference>
<proteinExistence type="predicted"/>
<feature type="transmembrane region" description="Helical" evidence="1">
    <location>
        <begin position="17"/>
        <end position="36"/>
    </location>
</feature>